<name>A0A4R3JDJ6_9PROT</name>
<feature type="transmembrane region" description="Helical" evidence="1">
    <location>
        <begin position="89"/>
        <end position="107"/>
    </location>
</feature>
<feature type="transmembrane region" description="Helical" evidence="1">
    <location>
        <begin position="179"/>
        <end position="200"/>
    </location>
</feature>
<dbReference type="EMBL" id="SLZW01000002">
    <property type="protein sequence ID" value="TCS64088.1"/>
    <property type="molecule type" value="Genomic_DNA"/>
</dbReference>
<evidence type="ECO:0000256" key="1">
    <source>
        <dbReference type="SAM" id="Phobius"/>
    </source>
</evidence>
<dbReference type="PANTHER" id="PTHR42208">
    <property type="entry name" value="HEAVY METAL TRANSPORTER-RELATED"/>
    <property type="match status" value="1"/>
</dbReference>
<dbReference type="AlphaFoldDB" id="A0A4R3JDJ6"/>
<dbReference type="InterPro" id="IPR039447">
    <property type="entry name" value="UreH-like_TM_dom"/>
</dbReference>
<dbReference type="RefSeq" id="WP_132938057.1">
    <property type="nucleotide sequence ID" value="NZ_CP119676.1"/>
</dbReference>
<protein>
    <recommendedName>
        <fullName evidence="2">Urease accessory protein UreH-like transmembrane domain-containing protein</fullName>
    </recommendedName>
</protein>
<dbReference type="PANTHER" id="PTHR42208:SF1">
    <property type="entry name" value="HEAVY METAL TRANSPORTER"/>
    <property type="match status" value="1"/>
</dbReference>
<sequence length="266" mass="27850">MSQEYMLANILASGLSECKVVVSQHGAAIGTLFVAGLAGSATHCAGMCGPFVVSQVSSRLEGVPASSMTEFHRLSGGALIPYHLGRMTTYAILGAAVAFLSGGVVRLSDYGELGAIFLAFAGLFFLGYALKSLNLHWILPRFGVQGGAKTENGGEGPIARLIAKGVKPLFIRPIGIRGYLLGVFLGLLPCGLLYGALSAAASTGNWLAGAFMMGAFALGTVPMLLLIGFAGRVAVNRWRIFSSTVAPLLMAFNAGFLFYLAWRMAF</sequence>
<feature type="domain" description="Urease accessory protein UreH-like transmembrane" evidence="2">
    <location>
        <begin position="31"/>
        <end position="252"/>
    </location>
</feature>
<evidence type="ECO:0000259" key="2">
    <source>
        <dbReference type="Pfam" id="PF13386"/>
    </source>
</evidence>
<proteinExistence type="predicted"/>
<keyword evidence="1" id="KW-0472">Membrane</keyword>
<dbReference type="Proteomes" id="UP000295304">
    <property type="component" value="Unassembled WGS sequence"/>
</dbReference>
<evidence type="ECO:0000313" key="3">
    <source>
        <dbReference type="EMBL" id="TCS64088.1"/>
    </source>
</evidence>
<keyword evidence="4" id="KW-1185">Reference proteome</keyword>
<gene>
    <name evidence="3" type="ORF">EDD55_102127</name>
</gene>
<accession>A0A4R3JDJ6</accession>
<feature type="transmembrane region" description="Helical" evidence="1">
    <location>
        <begin position="113"/>
        <end position="130"/>
    </location>
</feature>
<feature type="transmembrane region" description="Helical" evidence="1">
    <location>
        <begin position="206"/>
        <end position="228"/>
    </location>
</feature>
<keyword evidence="1" id="KW-0812">Transmembrane</keyword>
<keyword evidence="1" id="KW-1133">Transmembrane helix</keyword>
<comment type="caution">
    <text evidence="3">The sequence shown here is derived from an EMBL/GenBank/DDBJ whole genome shotgun (WGS) entry which is preliminary data.</text>
</comment>
<feature type="transmembrane region" description="Helical" evidence="1">
    <location>
        <begin position="240"/>
        <end position="262"/>
    </location>
</feature>
<dbReference type="Pfam" id="PF13386">
    <property type="entry name" value="DsbD_2"/>
    <property type="match status" value="1"/>
</dbReference>
<organism evidence="3 4">
    <name type="scientific">Varunaivibrio sulfuroxidans</name>
    <dbReference type="NCBI Taxonomy" id="1773489"/>
    <lineage>
        <taxon>Bacteria</taxon>
        <taxon>Pseudomonadati</taxon>
        <taxon>Pseudomonadota</taxon>
        <taxon>Alphaproteobacteria</taxon>
        <taxon>Rhodospirillales</taxon>
        <taxon>Magnetovibrionaceae</taxon>
        <taxon>Varunaivibrio</taxon>
    </lineage>
</organism>
<reference evidence="3 4" key="1">
    <citation type="submission" date="2019-03" db="EMBL/GenBank/DDBJ databases">
        <title>Genomic Encyclopedia of Type Strains, Phase IV (KMG-IV): sequencing the most valuable type-strain genomes for metagenomic binning, comparative biology and taxonomic classification.</title>
        <authorList>
            <person name="Goeker M."/>
        </authorList>
    </citation>
    <scope>NUCLEOTIDE SEQUENCE [LARGE SCALE GENOMIC DNA]</scope>
    <source>
        <strain evidence="3 4">DSM 101688</strain>
    </source>
</reference>
<dbReference type="OrthoDB" id="5574095at2"/>
<evidence type="ECO:0000313" key="4">
    <source>
        <dbReference type="Proteomes" id="UP000295304"/>
    </source>
</evidence>